<sequence>MEAGGRQFADIGPVDPSSKTRMRRSKEEPGAGAAITPHSASHQPAPPTTQMRRRAQDTCRERPTLRCSNCRFSYREMGRRPIPACALAPLTSLQSCVPPGKIAGRAAHAFRPRMAACASRLSPCLALRRKR</sequence>
<evidence type="ECO:0000313" key="2">
    <source>
        <dbReference type="EMBL" id="ADJ63997.1"/>
    </source>
</evidence>
<dbReference type="STRING" id="757424.Hsero_2498"/>
<reference evidence="2 3" key="1">
    <citation type="submission" date="2010-04" db="EMBL/GenBank/DDBJ databases">
        <title>The genome of Herbaspirillum seropedicae SmR1, an endophytic, nitrogen-fixing, plant-growth promoting beta-Proteobacteria.</title>
        <authorList>
            <person name="Pedrosa F.O."/>
            <person name="Monteiro R.A."/>
            <person name="Wassem R."/>
            <person name="Cruz L.M."/>
            <person name="Ayub R.A."/>
            <person name="Colauto N.B."/>
            <person name="Fernandez M.A."/>
            <person name="Fungaro M.H.P."/>
            <person name="Grisard E.C."/>
            <person name="Hungria M."/>
            <person name="Madeira H.M.F."/>
            <person name="Nodari R.O."/>
            <person name="Osaku C.A."/>
            <person name="Petzl-Erler M.L."/>
            <person name="Terenzi H."/>
            <person name="Vieira L.G.E."/>
            <person name="Almeida M.I.M."/>
            <person name="Alves L.R."/>
            <person name="Arantes O.M.N."/>
            <person name="Balsanelli E."/>
            <person name="Barcellos F.G."/>
            <person name="Baura V.A."/>
            <person name="Binde D.R."/>
            <person name="Campo R.J."/>
            <person name="Chubatsu L.S."/>
            <person name="Chueire L.M.O."/>
            <person name="Ciferri R.R."/>
            <person name="Correa L.C."/>
            <person name="da Conceicao Silva J.L."/>
            <person name="Dabul A.N.G."/>
            <person name="Dambros B.P."/>
            <person name="Faoro H."/>
            <person name="Favetti A."/>
            <person name="Friedermann G."/>
            <person name="Furlaneto M.C."/>
            <person name="Gasques L.S."/>
            <person name="Gimenes C.C.T."/>
            <person name="Gioppo N.M.R."/>
            <person name="Glienke-Blanco C."/>
            <person name="Godoy L.P."/>
            <person name="Guerra M.P."/>
            <person name="Karp S."/>
            <person name="Kava-Cordeiro V."/>
            <person name="Margarido V.P."/>
            <person name="Mathioni S.M."/>
            <person name="Menck-Soares M.A."/>
            <person name="Murace N.K."/>
            <person name="Nicolas M.F."/>
            <person name="Oliveira C.E.C."/>
            <person name="Pagnan N.A.B."/>
            <person name="Pamphile J.A."/>
            <person name="Patussi E.V."/>
            <person name="Pereira L.F.P."/>
            <person name="Pereira-Ferrari L."/>
            <person name="Pinto F.G.S."/>
            <person name="Precoma C."/>
            <person name="Prioli A.J."/>
            <person name="Prioli S.M.A.P."/>
            <person name="Raittz R.T."/>
            <person name="Ramos H.J.O."/>
            <person name="Ribeiro E.M.S.F."/>
            <person name="Rigo L.U."/>
            <person name="Rocha C.L.M.S.C."/>
            <person name="Rocha S.N."/>
            <person name="Santos K."/>
            <person name="Satori D."/>
            <person name="Silva A.G."/>
            <person name="Simao R.C.G."/>
            <person name="Soares M.A.M."/>
            <person name="Souza E.M."/>
            <person name="Steffens M.B.R."/>
            <person name="Steindel M."/>
            <person name="Tadra-Sfeir M.Z."/>
            <person name="Takahashi E.K."/>
            <person name="Torres R.A."/>
            <person name="Valle J.S."/>
            <person name="Vernal J.I."/>
            <person name="Vilas-Boas L.A."/>
            <person name="Watanabe M.A.E."/>
            <person name="Weiss V.A."/>
            <person name="Yates M.A."/>
            <person name="Souza E.M."/>
        </authorList>
    </citation>
    <scope>NUCLEOTIDE SEQUENCE [LARGE SCALE GENOMIC DNA]</scope>
    <source>
        <strain evidence="2 3">SmR1</strain>
    </source>
</reference>
<name>D8IWH7_HERSS</name>
<keyword evidence="3" id="KW-1185">Reference proteome</keyword>
<feature type="region of interest" description="Disordered" evidence="1">
    <location>
        <begin position="1"/>
        <end position="61"/>
    </location>
</feature>
<proteinExistence type="predicted"/>
<accession>D8IWH7</accession>
<organism evidence="2 3">
    <name type="scientific">Herbaspirillum seropedicae (strain SmR1)</name>
    <dbReference type="NCBI Taxonomy" id="757424"/>
    <lineage>
        <taxon>Bacteria</taxon>
        <taxon>Pseudomonadati</taxon>
        <taxon>Pseudomonadota</taxon>
        <taxon>Betaproteobacteria</taxon>
        <taxon>Burkholderiales</taxon>
        <taxon>Oxalobacteraceae</taxon>
        <taxon>Herbaspirillum</taxon>
    </lineage>
</organism>
<evidence type="ECO:0000256" key="1">
    <source>
        <dbReference type="SAM" id="MobiDB-lite"/>
    </source>
</evidence>
<dbReference type="HOGENOM" id="CLU_1924687_0_0_4"/>
<dbReference type="AlphaFoldDB" id="D8IWH7"/>
<protein>
    <submittedName>
        <fullName evidence="2">Uncharacterized protein</fullName>
    </submittedName>
</protein>
<evidence type="ECO:0000313" key="3">
    <source>
        <dbReference type="Proteomes" id="UP000000329"/>
    </source>
</evidence>
<dbReference type="EMBL" id="CP002039">
    <property type="protein sequence ID" value="ADJ63997.1"/>
    <property type="molecule type" value="Genomic_DNA"/>
</dbReference>
<gene>
    <name evidence="2" type="ordered locus">Hsero_2498</name>
</gene>
<dbReference type="KEGG" id="hse:Hsero_2498"/>
<dbReference type="Proteomes" id="UP000000329">
    <property type="component" value="Chromosome"/>
</dbReference>